<evidence type="ECO:0000313" key="1">
    <source>
        <dbReference type="EMBL" id="EYB93218.1"/>
    </source>
</evidence>
<reference evidence="2" key="1">
    <citation type="journal article" date="2015" name="Nat. Genet.">
        <title>The genome and transcriptome of the zoonotic hookworm Ancylostoma ceylanicum identify infection-specific gene families.</title>
        <authorList>
            <person name="Schwarz E.M."/>
            <person name="Hu Y."/>
            <person name="Antoshechkin I."/>
            <person name="Miller M.M."/>
            <person name="Sternberg P.W."/>
            <person name="Aroian R.V."/>
        </authorList>
    </citation>
    <scope>NUCLEOTIDE SEQUENCE</scope>
    <source>
        <strain evidence="2">HY135</strain>
    </source>
</reference>
<proteinExistence type="predicted"/>
<evidence type="ECO:0000313" key="2">
    <source>
        <dbReference type="Proteomes" id="UP000024635"/>
    </source>
</evidence>
<keyword evidence="2" id="KW-1185">Reference proteome</keyword>
<accession>A0A016SR87</accession>
<sequence>MMVTSKRPRYARCATTALKQESFPGQLWGFLGNSPLRRRFHRKQRGRAACFSRSRKGRRHRRLLYIVY</sequence>
<name>A0A016SR87_9BILA</name>
<comment type="caution">
    <text evidence="1">The sequence shown here is derived from an EMBL/GenBank/DDBJ whole genome shotgun (WGS) entry which is preliminary data.</text>
</comment>
<dbReference type="Proteomes" id="UP000024635">
    <property type="component" value="Unassembled WGS sequence"/>
</dbReference>
<protein>
    <submittedName>
        <fullName evidence="1">Uncharacterized protein</fullName>
    </submittedName>
</protein>
<dbReference type="AlphaFoldDB" id="A0A016SR87"/>
<gene>
    <name evidence="1" type="primary">Acey_s0184.g1002</name>
    <name evidence="1" type="ORF">Y032_0184g1002</name>
</gene>
<dbReference type="EMBL" id="JARK01001520">
    <property type="protein sequence ID" value="EYB93218.1"/>
    <property type="molecule type" value="Genomic_DNA"/>
</dbReference>
<organism evidence="1 2">
    <name type="scientific">Ancylostoma ceylanicum</name>
    <dbReference type="NCBI Taxonomy" id="53326"/>
    <lineage>
        <taxon>Eukaryota</taxon>
        <taxon>Metazoa</taxon>
        <taxon>Ecdysozoa</taxon>
        <taxon>Nematoda</taxon>
        <taxon>Chromadorea</taxon>
        <taxon>Rhabditida</taxon>
        <taxon>Rhabditina</taxon>
        <taxon>Rhabditomorpha</taxon>
        <taxon>Strongyloidea</taxon>
        <taxon>Ancylostomatidae</taxon>
        <taxon>Ancylostomatinae</taxon>
        <taxon>Ancylostoma</taxon>
    </lineage>
</organism>